<dbReference type="OrthoDB" id="4870479at2"/>
<proteinExistence type="predicted"/>
<comment type="caution">
    <text evidence="1">The sequence shown here is derived from an EMBL/GenBank/DDBJ whole genome shotgun (WGS) entry which is preliminary data.</text>
</comment>
<accession>A0A3M8AK33</accession>
<evidence type="ECO:0000313" key="1">
    <source>
        <dbReference type="EMBL" id="RNB51570.1"/>
    </source>
</evidence>
<dbReference type="AlphaFoldDB" id="A0A3M8AK33"/>
<dbReference type="RefSeq" id="WP_122935730.1">
    <property type="nucleotide sequence ID" value="NZ_JBHSNT010000003.1"/>
</dbReference>
<dbReference type="InterPro" id="IPR007362">
    <property type="entry name" value="DUF429"/>
</dbReference>
<dbReference type="EMBL" id="RHHB01000003">
    <property type="protein sequence ID" value="RNB51570.1"/>
    <property type="molecule type" value="Genomic_DNA"/>
</dbReference>
<sequence>MLTAGVDLAADTKKTALATIRWSAGRAVVEQVVLGASDELIVEAAASADLTGIDCAFGWPDDFVEFVRRHAAGERVDLTRDRGMDWRRRLAYRETDRDILRRTGRSPLSVATDRLGLTAMHCAALLDAIADRIGPVARSGSGRVAEVYPGAALRVWGLSRPNYKVDAAVRGEAVARLLQVAPWLELGPTEHDMVRSDDAFDAVIAALIARAHAVGGTHPVPPELREQADREGWIALPSAALETLVGPAAARAE</sequence>
<keyword evidence="2" id="KW-1185">Reference proteome</keyword>
<evidence type="ECO:0000313" key="2">
    <source>
        <dbReference type="Proteomes" id="UP000275048"/>
    </source>
</evidence>
<organism evidence="1 2">
    <name type="scientific">Agromyces tardus</name>
    <dbReference type="NCBI Taxonomy" id="2583849"/>
    <lineage>
        <taxon>Bacteria</taxon>
        <taxon>Bacillati</taxon>
        <taxon>Actinomycetota</taxon>
        <taxon>Actinomycetes</taxon>
        <taxon>Micrococcales</taxon>
        <taxon>Microbacteriaceae</taxon>
        <taxon>Agromyces</taxon>
    </lineage>
</organism>
<name>A0A3M8AK33_9MICO</name>
<gene>
    <name evidence="1" type="ORF">EDM22_03820</name>
</gene>
<reference evidence="1 2" key="1">
    <citation type="submission" date="2018-10" db="EMBL/GenBank/DDBJ databases">
        <title>Isolation, diversity and antibacterial activity of antinobacteria from the wheat rhizosphere soil.</title>
        <authorList>
            <person name="Sun T."/>
        </authorList>
    </citation>
    <scope>NUCLEOTIDE SEQUENCE [LARGE SCALE GENOMIC DNA]</scope>
    <source>
        <strain evidence="1 2">SJ-23</strain>
    </source>
</reference>
<dbReference type="Proteomes" id="UP000275048">
    <property type="component" value="Unassembled WGS sequence"/>
</dbReference>
<protein>
    <submittedName>
        <fullName evidence="1">DUF429 domain-containing protein</fullName>
    </submittedName>
</protein>
<dbReference type="Pfam" id="PF04250">
    <property type="entry name" value="DUF429"/>
    <property type="match status" value="1"/>
</dbReference>